<evidence type="ECO:0000256" key="1">
    <source>
        <dbReference type="SAM" id="MobiDB-lite"/>
    </source>
</evidence>
<feature type="non-terminal residue" evidence="2">
    <location>
        <position position="1"/>
    </location>
</feature>
<feature type="region of interest" description="Disordered" evidence="1">
    <location>
        <begin position="265"/>
        <end position="286"/>
    </location>
</feature>
<feature type="compositionally biased region" description="Polar residues" evidence="1">
    <location>
        <begin position="277"/>
        <end position="286"/>
    </location>
</feature>
<dbReference type="AlphaFoldDB" id="A0A2H0X795"/>
<dbReference type="Proteomes" id="UP000231414">
    <property type="component" value="Unassembled WGS sequence"/>
</dbReference>
<evidence type="ECO:0000313" key="2">
    <source>
        <dbReference type="EMBL" id="PIS20721.1"/>
    </source>
</evidence>
<evidence type="ECO:0000313" key="3">
    <source>
        <dbReference type="Proteomes" id="UP000231414"/>
    </source>
</evidence>
<evidence type="ECO:0008006" key="4">
    <source>
        <dbReference type="Google" id="ProtNLM"/>
    </source>
</evidence>
<dbReference type="InterPro" id="IPR017850">
    <property type="entry name" value="Alkaline_phosphatase_core_sf"/>
</dbReference>
<organism evidence="2 3">
    <name type="scientific">candidate division WWE3 bacterium CG08_land_8_20_14_0_20_43_13</name>
    <dbReference type="NCBI Taxonomy" id="1975087"/>
    <lineage>
        <taxon>Bacteria</taxon>
        <taxon>Katanobacteria</taxon>
    </lineage>
</organism>
<dbReference type="EMBL" id="PEYW01000033">
    <property type="protein sequence ID" value="PIS20721.1"/>
    <property type="molecule type" value="Genomic_DNA"/>
</dbReference>
<proteinExistence type="predicted"/>
<name>A0A2H0X795_UNCKA</name>
<comment type="caution">
    <text evidence="2">The sequence shown here is derived from an EMBL/GenBank/DDBJ whole genome shotgun (WGS) entry which is preliminary data.</text>
</comment>
<reference evidence="3" key="1">
    <citation type="submission" date="2017-09" db="EMBL/GenBank/DDBJ databases">
        <title>Depth-based differentiation of microbial function through sediment-hosted aquifers and enrichment of novel symbionts in the deep terrestrial subsurface.</title>
        <authorList>
            <person name="Probst A.J."/>
            <person name="Ladd B."/>
            <person name="Jarett J.K."/>
            <person name="Geller-Mcgrath D.E."/>
            <person name="Sieber C.M.K."/>
            <person name="Emerson J.B."/>
            <person name="Anantharaman K."/>
            <person name="Thomas B.C."/>
            <person name="Malmstrom R."/>
            <person name="Stieglmeier M."/>
            <person name="Klingl A."/>
            <person name="Woyke T."/>
            <person name="Ryan C.M."/>
            <person name="Banfield J.F."/>
        </authorList>
    </citation>
    <scope>NUCLEOTIDE SEQUENCE [LARGE SCALE GENOMIC DNA]</scope>
</reference>
<gene>
    <name evidence="2" type="ORF">COT52_02315</name>
</gene>
<accession>A0A2H0X795</accession>
<protein>
    <recommendedName>
        <fullName evidence="4">Nucleotide pyrophosphatase</fullName>
    </recommendedName>
</protein>
<sequence length="299" mass="32187">RAYGSAAGSAGRLAIASLFADLDKYLGWFVKQGFPLLFMSDHGFSTYRGTFYLNRWLWESGLLRLTAGAVLQTLGEHSLVGKSSWKWKLLSAVQGGAGQAVLSKIAGAAGSFVKHPLLLQLSGLGQRPDPAHSRAYGWPAACGLIYLNRGQLKDSAEELRKHMKSELLALRSSDGKCLVKNVFFPQEIYHGKFIHLAPDLILEPGDYYFNSTLSSGPFLDQATVFGHARSGILAGEQAIGLSGVKEIGGLAAVISGYFGIPSRPSFGDQKQPRPPSALSSDSVSQNQVTARLRALGYLD</sequence>
<dbReference type="SUPFAM" id="SSF53649">
    <property type="entry name" value="Alkaline phosphatase-like"/>
    <property type="match status" value="1"/>
</dbReference>